<accession>X7E7D3</accession>
<comment type="caution">
    <text evidence="1">The sequence shown here is derived from an EMBL/GenBank/DDBJ whole genome shotgun (WGS) entry which is preliminary data.</text>
</comment>
<organism evidence="1 2">
    <name type="scientific">Roseivivax halodurans JCM 10272</name>
    <dbReference type="NCBI Taxonomy" id="1449350"/>
    <lineage>
        <taxon>Bacteria</taxon>
        <taxon>Pseudomonadati</taxon>
        <taxon>Pseudomonadota</taxon>
        <taxon>Alphaproteobacteria</taxon>
        <taxon>Rhodobacterales</taxon>
        <taxon>Roseobacteraceae</taxon>
        <taxon>Roseivivax</taxon>
    </lineage>
</organism>
<evidence type="ECO:0000313" key="1">
    <source>
        <dbReference type="EMBL" id="ETX11954.1"/>
    </source>
</evidence>
<dbReference type="AlphaFoldDB" id="X7E7D3"/>
<proteinExistence type="predicted"/>
<dbReference type="InterPro" id="IPR014955">
    <property type="entry name" value="DUF1826"/>
</dbReference>
<dbReference type="EMBL" id="JALZ01000068">
    <property type="protein sequence ID" value="ETX11954.1"/>
    <property type="molecule type" value="Genomic_DNA"/>
</dbReference>
<dbReference type="Proteomes" id="UP000022447">
    <property type="component" value="Unassembled WGS sequence"/>
</dbReference>
<dbReference type="RefSeq" id="WP_169733016.1">
    <property type="nucleotide sequence ID" value="NZ_JALZ01000068.1"/>
</dbReference>
<sequence>MTVQRFVRPASTHGVVSTPSPHWMRDIRASEVGGVVWDREPLASFQTWIDGLSPARLPKARVILRPAAIRDAVTAACDNAGTPEGPERRRLIDDFGALADIFSDVMDARWLRLRLDVVTGNACRRFHVDRITARLVCTYRGTGTQYGTSETGDDEPQTIHTVPTGSPLVMLGTLWHVRPDQGLRHRSPPIEGGGETRLLLVLDPVDDPHEEV</sequence>
<protein>
    <recommendedName>
        <fullName evidence="3">DUF1826 domain-containing protein</fullName>
    </recommendedName>
</protein>
<dbReference type="eggNOG" id="ENOG502ZV50">
    <property type="taxonomic scope" value="Bacteria"/>
</dbReference>
<reference evidence="1 2" key="1">
    <citation type="submission" date="2014-01" db="EMBL/GenBank/DDBJ databases">
        <title>Roseivivax halodurans JCM 10272 Genome Sequencing.</title>
        <authorList>
            <person name="Lai Q."/>
            <person name="Li G."/>
            <person name="Shao Z."/>
        </authorList>
    </citation>
    <scope>NUCLEOTIDE SEQUENCE [LARGE SCALE GENOMIC DNA]</scope>
    <source>
        <strain evidence="1 2">JCM 10272</strain>
    </source>
</reference>
<name>X7E7D3_9RHOB</name>
<dbReference type="STRING" id="1449350.OCH239_18995"/>
<keyword evidence="2" id="KW-1185">Reference proteome</keyword>
<evidence type="ECO:0000313" key="2">
    <source>
        <dbReference type="Proteomes" id="UP000022447"/>
    </source>
</evidence>
<dbReference type="PATRIC" id="fig|1449350.3.peg.4160"/>
<gene>
    <name evidence="1" type="ORF">OCH239_18995</name>
</gene>
<dbReference type="Pfam" id="PF08856">
    <property type="entry name" value="DUF1826"/>
    <property type="match status" value="1"/>
</dbReference>
<evidence type="ECO:0008006" key="3">
    <source>
        <dbReference type="Google" id="ProtNLM"/>
    </source>
</evidence>